<protein>
    <submittedName>
        <fullName evidence="2">Uncharacterized protein</fullName>
    </submittedName>
</protein>
<evidence type="ECO:0000256" key="1">
    <source>
        <dbReference type="SAM" id="SignalP"/>
    </source>
</evidence>
<accession>A0A9W9ZHY5</accession>
<dbReference type="Proteomes" id="UP001163046">
    <property type="component" value="Unassembled WGS sequence"/>
</dbReference>
<feature type="signal peptide" evidence="1">
    <location>
        <begin position="1"/>
        <end position="18"/>
    </location>
</feature>
<sequence length="88" mass="9765">MLPLYAFIVLLVPAVVSGNDGQYSVNTPQDCNVNTYDNNGGPQKDVLNLLTDIKKQLDELQSQVALLARCNSKGRDFAYHNNVFTFTD</sequence>
<feature type="chain" id="PRO_5040836775" evidence="1">
    <location>
        <begin position="19"/>
        <end position="88"/>
    </location>
</feature>
<reference evidence="2" key="1">
    <citation type="submission" date="2023-01" db="EMBL/GenBank/DDBJ databases">
        <title>Genome assembly of the deep-sea coral Lophelia pertusa.</title>
        <authorList>
            <person name="Herrera S."/>
            <person name="Cordes E."/>
        </authorList>
    </citation>
    <scope>NUCLEOTIDE SEQUENCE</scope>
    <source>
        <strain evidence="2">USNM1676648</strain>
        <tissue evidence="2">Polyp</tissue>
    </source>
</reference>
<gene>
    <name evidence="2" type="ORF">OS493_037235</name>
</gene>
<evidence type="ECO:0000313" key="3">
    <source>
        <dbReference type="Proteomes" id="UP001163046"/>
    </source>
</evidence>
<evidence type="ECO:0000313" key="2">
    <source>
        <dbReference type="EMBL" id="KAJ7382081.1"/>
    </source>
</evidence>
<keyword evidence="3" id="KW-1185">Reference proteome</keyword>
<organism evidence="2 3">
    <name type="scientific">Desmophyllum pertusum</name>
    <dbReference type="NCBI Taxonomy" id="174260"/>
    <lineage>
        <taxon>Eukaryota</taxon>
        <taxon>Metazoa</taxon>
        <taxon>Cnidaria</taxon>
        <taxon>Anthozoa</taxon>
        <taxon>Hexacorallia</taxon>
        <taxon>Scleractinia</taxon>
        <taxon>Caryophylliina</taxon>
        <taxon>Caryophylliidae</taxon>
        <taxon>Desmophyllum</taxon>
    </lineage>
</organism>
<comment type="caution">
    <text evidence="2">The sequence shown here is derived from an EMBL/GenBank/DDBJ whole genome shotgun (WGS) entry which is preliminary data.</text>
</comment>
<name>A0A9W9ZHY5_9CNID</name>
<proteinExistence type="predicted"/>
<dbReference type="EMBL" id="MU825941">
    <property type="protein sequence ID" value="KAJ7382081.1"/>
    <property type="molecule type" value="Genomic_DNA"/>
</dbReference>
<dbReference type="AlphaFoldDB" id="A0A9W9ZHY5"/>
<keyword evidence="1" id="KW-0732">Signal</keyword>